<dbReference type="SUPFAM" id="SSF56752">
    <property type="entry name" value="D-aminoacid aminotransferase-like PLP-dependent enzymes"/>
    <property type="match status" value="1"/>
</dbReference>
<gene>
    <name evidence="1" type="ORF">EDB81DRAFT_657716</name>
</gene>
<organism evidence="1 2">
    <name type="scientific">Dactylonectria macrodidyma</name>
    <dbReference type="NCBI Taxonomy" id="307937"/>
    <lineage>
        <taxon>Eukaryota</taxon>
        <taxon>Fungi</taxon>
        <taxon>Dikarya</taxon>
        <taxon>Ascomycota</taxon>
        <taxon>Pezizomycotina</taxon>
        <taxon>Sordariomycetes</taxon>
        <taxon>Hypocreomycetidae</taxon>
        <taxon>Hypocreales</taxon>
        <taxon>Nectriaceae</taxon>
        <taxon>Dactylonectria</taxon>
    </lineage>
</organism>
<dbReference type="OrthoDB" id="5288718at2759"/>
<accession>A0A9P9E7H6</accession>
<dbReference type="AlphaFoldDB" id="A0A9P9E7H6"/>
<name>A0A9P9E7H6_9HYPO</name>
<evidence type="ECO:0000313" key="2">
    <source>
        <dbReference type="Proteomes" id="UP000738349"/>
    </source>
</evidence>
<reference evidence="1" key="1">
    <citation type="journal article" date="2021" name="Nat. Commun.">
        <title>Genetic determinants of endophytism in the Arabidopsis root mycobiome.</title>
        <authorList>
            <person name="Mesny F."/>
            <person name="Miyauchi S."/>
            <person name="Thiergart T."/>
            <person name="Pickel B."/>
            <person name="Atanasova L."/>
            <person name="Karlsson M."/>
            <person name="Huettel B."/>
            <person name="Barry K.W."/>
            <person name="Haridas S."/>
            <person name="Chen C."/>
            <person name="Bauer D."/>
            <person name="Andreopoulos W."/>
            <person name="Pangilinan J."/>
            <person name="LaButti K."/>
            <person name="Riley R."/>
            <person name="Lipzen A."/>
            <person name="Clum A."/>
            <person name="Drula E."/>
            <person name="Henrissat B."/>
            <person name="Kohler A."/>
            <person name="Grigoriev I.V."/>
            <person name="Martin F.M."/>
            <person name="Hacquard S."/>
        </authorList>
    </citation>
    <scope>NUCLEOTIDE SEQUENCE</scope>
    <source>
        <strain evidence="1">MPI-CAGE-AT-0147</strain>
    </source>
</reference>
<comment type="caution">
    <text evidence="1">The sequence shown here is derived from an EMBL/GenBank/DDBJ whole genome shotgun (WGS) entry which is preliminary data.</text>
</comment>
<keyword evidence="2" id="KW-1185">Reference proteome</keyword>
<dbReference type="Gene3D" id="3.20.10.10">
    <property type="entry name" value="D-amino Acid Aminotransferase, subunit A, domain 2"/>
    <property type="match status" value="1"/>
</dbReference>
<evidence type="ECO:0000313" key="1">
    <source>
        <dbReference type="EMBL" id="KAH7133959.1"/>
    </source>
</evidence>
<proteinExistence type="predicted"/>
<dbReference type="InterPro" id="IPR036038">
    <property type="entry name" value="Aminotransferase-like"/>
</dbReference>
<dbReference type="Pfam" id="PF01063">
    <property type="entry name" value="Aminotran_4"/>
    <property type="match status" value="1"/>
</dbReference>
<feature type="non-terminal residue" evidence="1">
    <location>
        <position position="103"/>
    </location>
</feature>
<dbReference type="GO" id="GO:0003824">
    <property type="term" value="F:catalytic activity"/>
    <property type="evidence" value="ECO:0007669"/>
    <property type="project" value="InterPro"/>
</dbReference>
<dbReference type="Proteomes" id="UP000738349">
    <property type="component" value="Unassembled WGS sequence"/>
</dbReference>
<sequence>ICQGDEREVLIINNKDECIMEASRTTTYFWRNNRWVTPPVSRTYCKEKGSSGQDGTTRRWALESGHAVEDVIHIDSLVQGEECGLINGARGFMCGKIDIGKVK</sequence>
<protein>
    <submittedName>
        <fullName evidence="1">Uncharacterized protein</fullName>
    </submittedName>
</protein>
<dbReference type="EMBL" id="JAGMUV010000014">
    <property type="protein sequence ID" value="KAH7133959.1"/>
    <property type="molecule type" value="Genomic_DNA"/>
</dbReference>
<dbReference type="InterPro" id="IPR001544">
    <property type="entry name" value="Aminotrans_IV"/>
</dbReference>
<dbReference type="InterPro" id="IPR043132">
    <property type="entry name" value="BCAT-like_C"/>
</dbReference>